<feature type="compositionally biased region" description="Basic and acidic residues" evidence="1">
    <location>
        <begin position="227"/>
        <end position="236"/>
    </location>
</feature>
<keyword evidence="3" id="KW-1185">Reference proteome</keyword>
<gene>
    <name evidence="2" type="ORF">SNAT2548_LOCUS21169</name>
</gene>
<evidence type="ECO:0000313" key="3">
    <source>
        <dbReference type="Proteomes" id="UP000604046"/>
    </source>
</evidence>
<evidence type="ECO:0000313" key="2">
    <source>
        <dbReference type="EMBL" id="CAE7388210.1"/>
    </source>
</evidence>
<accession>A0A812QK17</accession>
<feature type="compositionally biased region" description="Basic and acidic residues" evidence="1">
    <location>
        <begin position="289"/>
        <end position="307"/>
    </location>
</feature>
<feature type="compositionally biased region" description="Low complexity" evidence="1">
    <location>
        <begin position="325"/>
        <end position="339"/>
    </location>
</feature>
<feature type="compositionally biased region" description="Basic residues" evidence="1">
    <location>
        <begin position="308"/>
        <end position="324"/>
    </location>
</feature>
<feature type="compositionally biased region" description="Low complexity" evidence="1">
    <location>
        <begin position="243"/>
        <end position="281"/>
    </location>
</feature>
<protein>
    <submittedName>
        <fullName evidence="2">Uncharacterized protein</fullName>
    </submittedName>
</protein>
<comment type="caution">
    <text evidence="2">The sequence shown here is derived from an EMBL/GenBank/DDBJ whole genome shotgun (WGS) entry which is preliminary data.</text>
</comment>
<feature type="region of interest" description="Disordered" evidence="1">
    <location>
        <begin position="1"/>
        <end position="23"/>
    </location>
</feature>
<dbReference type="EMBL" id="CAJNDS010002237">
    <property type="protein sequence ID" value="CAE7388210.1"/>
    <property type="molecule type" value="Genomic_DNA"/>
</dbReference>
<sequence>MGSRSNPKPFKHAGKGGGGKSSQVASFRRFGKNLLRHGPDSHGNFLWILRKGPQSEQSVLSGKNIATSRTAENCEALRKLSNYISEECATIHVGVSYLQEDIGLDFLKYMKDQGSDFLAACEFLNKKSEGEKAADQVERHVKAYLGFLQKLPDERRQQCRRLALHAARLYVLSTSFLEQAALVQFPSKWHKNVITKNQHEKAKAFVRSGDEKHLKAWIGAVAADNLKQQRDAKKAANADGTSDEAGATGSATTSSSEENGRAKGSPNRSVSSSSNGSSAGAKAKKRKDKKGEPKQKVKDRKPAEKKEKKEKKAKKDKKDKKRKASPSSSPSAAAASPKRGSMADLEDSEDSKAETVPGPTTEQTLALRTWQLSEIQSADAELQDFLALASTEVTVEAFSKLLQLVPENVRFSFGIKLKVERTRLPKNLDEVMGRLKGVFEMASQFWHAQTVPPANPES</sequence>
<reference evidence="2" key="1">
    <citation type="submission" date="2021-02" db="EMBL/GenBank/DDBJ databases">
        <authorList>
            <person name="Dougan E. K."/>
            <person name="Rhodes N."/>
            <person name="Thang M."/>
            <person name="Chan C."/>
        </authorList>
    </citation>
    <scope>NUCLEOTIDE SEQUENCE</scope>
</reference>
<feature type="region of interest" description="Disordered" evidence="1">
    <location>
        <begin position="227"/>
        <end position="361"/>
    </location>
</feature>
<name>A0A812QK17_9DINO</name>
<proteinExistence type="predicted"/>
<dbReference type="Proteomes" id="UP000604046">
    <property type="component" value="Unassembled WGS sequence"/>
</dbReference>
<dbReference type="OrthoDB" id="10664051at2759"/>
<dbReference type="AlphaFoldDB" id="A0A812QK17"/>
<organism evidence="2 3">
    <name type="scientific">Symbiodinium natans</name>
    <dbReference type="NCBI Taxonomy" id="878477"/>
    <lineage>
        <taxon>Eukaryota</taxon>
        <taxon>Sar</taxon>
        <taxon>Alveolata</taxon>
        <taxon>Dinophyceae</taxon>
        <taxon>Suessiales</taxon>
        <taxon>Symbiodiniaceae</taxon>
        <taxon>Symbiodinium</taxon>
    </lineage>
</organism>
<evidence type="ECO:0000256" key="1">
    <source>
        <dbReference type="SAM" id="MobiDB-lite"/>
    </source>
</evidence>